<keyword evidence="3" id="KW-1185">Reference proteome</keyword>
<proteinExistence type="predicted"/>
<dbReference type="OrthoDB" id="1374598at2"/>
<sequence length="294" mass="33195">MKIISFLMLFLVSFSSFAGWKYEESLDKMRGKTINYATLHSKKNDNGIKIALLATSINNKNTDSIKIIIGGDEADCGIEEFCIGYIKYDDGRVNELPIIILGKNKRIINVVEYHAVTDSLRLSQRVFIEIPLKSKGATQFELYPHGLRFAGYQDNVEFINIIGGIDFKQPYSSIYAKAKDNKPRIDGAACSNVDKSDYSLMGVKANVEMCFYNERLVMASFSLPKSNKLRNKLISAINKNRGTSEEAMNGHALWLSDDFSSISTIFMFQDNKNIEIKMIYQPNSNFIPAVDEKL</sequence>
<protein>
    <submittedName>
        <fullName evidence="2">Uncharacterized protein</fullName>
    </submittedName>
</protein>
<keyword evidence="1" id="KW-0732">Signal</keyword>
<reference evidence="2 3" key="1">
    <citation type="journal article" date="2017" name="Nat. Microbiol.">
        <title>Natural product diversity associated with the nematode symbionts Photorhabdus and Xenorhabdus.</title>
        <authorList>
            <person name="Tobias N.J."/>
            <person name="Wolff H."/>
            <person name="Djahanschiri B."/>
            <person name="Grundmann F."/>
            <person name="Kronenwerth M."/>
            <person name="Shi Y.M."/>
            <person name="Simonyi S."/>
            <person name="Grun P."/>
            <person name="Shapiro-Ilan D."/>
            <person name="Pidot S.J."/>
            <person name="Stinear T.P."/>
            <person name="Ebersberger I."/>
            <person name="Bode H.B."/>
        </authorList>
    </citation>
    <scope>NUCLEOTIDE SEQUENCE [LARGE SCALE GENOMIC DNA]</scope>
    <source>
        <strain evidence="2 3">DSM 17907</strain>
    </source>
</reference>
<dbReference type="AlphaFoldDB" id="A0A2D0L067"/>
<evidence type="ECO:0000313" key="3">
    <source>
        <dbReference type="Proteomes" id="UP000221101"/>
    </source>
</evidence>
<name>A0A2D0L067_9GAMM</name>
<dbReference type="EMBL" id="NJCX01000037">
    <property type="protein sequence ID" value="PHM69032.1"/>
    <property type="molecule type" value="Genomic_DNA"/>
</dbReference>
<dbReference type="RefSeq" id="WP_099143295.1">
    <property type="nucleotide sequence ID" value="NZ_CAWNOR010000072.1"/>
</dbReference>
<evidence type="ECO:0000256" key="1">
    <source>
        <dbReference type="SAM" id="SignalP"/>
    </source>
</evidence>
<evidence type="ECO:0000313" key="2">
    <source>
        <dbReference type="EMBL" id="PHM69032.1"/>
    </source>
</evidence>
<comment type="caution">
    <text evidence="2">The sequence shown here is derived from an EMBL/GenBank/DDBJ whole genome shotgun (WGS) entry which is preliminary data.</text>
</comment>
<feature type="chain" id="PRO_5012271404" evidence="1">
    <location>
        <begin position="19"/>
        <end position="294"/>
    </location>
</feature>
<organism evidence="2 3">
    <name type="scientific">Xenorhabdus kozodoii</name>
    <dbReference type="NCBI Taxonomy" id="351676"/>
    <lineage>
        <taxon>Bacteria</taxon>
        <taxon>Pseudomonadati</taxon>
        <taxon>Pseudomonadota</taxon>
        <taxon>Gammaproteobacteria</taxon>
        <taxon>Enterobacterales</taxon>
        <taxon>Morganellaceae</taxon>
        <taxon>Xenorhabdus</taxon>
    </lineage>
</organism>
<feature type="signal peptide" evidence="1">
    <location>
        <begin position="1"/>
        <end position="18"/>
    </location>
</feature>
<gene>
    <name evidence="2" type="ORF">Xkoz_03561</name>
</gene>
<dbReference type="Proteomes" id="UP000221101">
    <property type="component" value="Unassembled WGS sequence"/>
</dbReference>
<accession>A0A2D0L067</accession>